<comment type="function">
    <text evidence="1">May be involved in the biogenesis of curli organelles.</text>
</comment>
<dbReference type="AlphaFoldDB" id="A0A941F2S3"/>
<keyword evidence="6" id="KW-1185">Reference proteome</keyword>
<evidence type="ECO:0000256" key="1">
    <source>
        <dbReference type="ARBA" id="ARBA00003989"/>
    </source>
</evidence>
<proteinExistence type="predicted"/>
<dbReference type="RefSeq" id="WP_212189823.1">
    <property type="nucleotide sequence ID" value="NZ_JAGTAR010000011.1"/>
</dbReference>
<reference evidence="5" key="2">
    <citation type="submission" date="2021-04" db="EMBL/GenBank/DDBJ databases">
        <authorList>
            <person name="Zhang T."/>
            <person name="Zhang Y."/>
            <person name="Lu D."/>
            <person name="Zuo D."/>
            <person name="Du Z."/>
        </authorList>
    </citation>
    <scope>NUCLEOTIDE SEQUENCE</scope>
    <source>
        <strain evidence="5">JR1</strain>
    </source>
</reference>
<feature type="chain" id="PRO_5037486846" description="Curli production assembly/transport component CsgF" evidence="4">
    <location>
        <begin position="20"/>
        <end position="135"/>
    </location>
</feature>
<comment type="caution">
    <text evidence="5">The sequence shown here is derived from an EMBL/GenBank/DDBJ whole genome shotgun (WGS) entry which is preliminary data.</text>
</comment>
<dbReference type="EMBL" id="JAGTAR010000011">
    <property type="protein sequence ID" value="MBR8535676.1"/>
    <property type="molecule type" value="Genomic_DNA"/>
</dbReference>
<organism evidence="5 6">
    <name type="scientific">Carboxylicivirga sediminis</name>
    <dbReference type="NCBI Taxonomy" id="2006564"/>
    <lineage>
        <taxon>Bacteria</taxon>
        <taxon>Pseudomonadati</taxon>
        <taxon>Bacteroidota</taxon>
        <taxon>Bacteroidia</taxon>
        <taxon>Marinilabiliales</taxon>
        <taxon>Marinilabiliaceae</taxon>
        <taxon>Carboxylicivirga</taxon>
    </lineage>
</organism>
<dbReference type="InterPro" id="IPR018893">
    <property type="entry name" value="T8SS_CsgF"/>
</dbReference>
<name>A0A941F2S3_9BACT</name>
<feature type="signal peptide" evidence="4">
    <location>
        <begin position="1"/>
        <end position="19"/>
    </location>
</feature>
<dbReference type="Proteomes" id="UP000679220">
    <property type="component" value="Unassembled WGS sequence"/>
</dbReference>
<accession>A0A941F2S3</accession>
<evidence type="ECO:0000256" key="3">
    <source>
        <dbReference type="ARBA" id="ARBA00022729"/>
    </source>
</evidence>
<evidence type="ECO:0000256" key="2">
    <source>
        <dbReference type="ARBA" id="ARBA00014031"/>
    </source>
</evidence>
<protein>
    <recommendedName>
        <fullName evidence="2">Curli production assembly/transport component CsgF</fullName>
    </recommendedName>
</protein>
<evidence type="ECO:0000313" key="5">
    <source>
        <dbReference type="EMBL" id="MBR8535676.1"/>
    </source>
</evidence>
<gene>
    <name evidence="5" type="ORF">KDU71_08915</name>
</gene>
<evidence type="ECO:0000256" key="4">
    <source>
        <dbReference type="SAM" id="SignalP"/>
    </source>
</evidence>
<dbReference type="Pfam" id="PF10614">
    <property type="entry name" value="CsgF"/>
    <property type="match status" value="1"/>
</dbReference>
<sequence length="135" mass="14898">MRALLILVGFMFLAVMAEAQDFVYKPINPAFGGDTYNYSWLLSQAQAQDTFKDPEADNNKQNDPLASFQEDLNRQILYQLSRKLVSDQFGDGELLPGTYDVGSYHIEVTDGADGLNVSILDALNGSQTSVTVPQN</sequence>
<evidence type="ECO:0000313" key="6">
    <source>
        <dbReference type="Proteomes" id="UP000679220"/>
    </source>
</evidence>
<reference evidence="5" key="1">
    <citation type="journal article" date="2018" name="Int. J. Syst. Evol. Microbiol.">
        <title>Carboxylicivirga sediminis sp. nov., isolated from coastal sediment.</title>
        <authorList>
            <person name="Wang F.Q."/>
            <person name="Ren L.H."/>
            <person name="Zou R.J."/>
            <person name="Sun Y.Z."/>
            <person name="Liu X.J."/>
            <person name="Jiang F."/>
            <person name="Liu L.J."/>
        </authorList>
    </citation>
    <scope>NUCLEOTIDE SEQUENCE</scope>
    <source>
        <strain evidence="5">JR1</strain>
    </source>
</reference>
<keyword evidence="3 4" id="KW-0732">Signal</keyword>